<dbReference type="EMBL" id="PDKJ01000004">
    <property type="protein sequence ID" value="RXJ69034.1"/>
    <property type="molecule type" value="Genomic_DNA"/>
</dbReference>
<protein>
    <submittedName>
        <fullName evidence="2">Uncharacterized protein</fullName>
    </submittedName>
</protein>
<keyword evidence="1" id="KW-0812">Transmembrane</keyword>
<dbReference type="Proteomes" id="UP000290172">
    <property type="component" value="Unassembled WGS sequence"/>
</dbReference>
<feature type="transmembrane region" description="Helical" evidence="1">
    <location>
        <begin position="244"/>
        <end position="267"/>
    </location>
</feature>
<comment type="caution">
    <text evidence="2">The sequence shown here is derived from an EMBL/GenBank/DDBJ whole genome shotgun (WGS) entry which is preliminary data.</text>
</comment>
<gene>
    <name evidence="2" type="ORF">CRV08_05480</name>
</gene>
<organism evidence="2 3">
    <name type="scientific">Halarcobacter ebronensis</name>
    <dbReference type="NCBI Taxonomy" id="1462615"/>
    <lineage>
        <taxon>Bacteria</taxon>
        <taxon>Pseudomonadati</taxon>
        <taxon>Campylobacterota</taxon>
        <taxon>Epsilonproteobacteria</taxon>
        <taxon>Campylobacterales</taxon>
        <taxon>Arcobacteraceae</taxon>
        <taxon>Halarcobacter</taxon>
    </lineage>
</organism>
<feature type="transmembrane region" description="Helical" evidence="1">
    <location>
        <begin position="115"/>
        <end position="132"/>
    </location>
</feature>
<evidence type="ECO:0000313" key="3">
    <source>
        <dbReference type="Proteomes" id="UP000290172"/>
    </source>
</evidence>
<feature type="transmembrane region" description="Helical" evidence="1">
    <location>
        <begin position="144"/>
        <end position="165"/>
    </location>
</feature>
<keyword evidence="1" id="KW-0472">Membrane</keyword>
<evidence type="ECO:0000313" key="2">
    <source>
        <dbReference type="EMBL" id="RXJ69034.1"/>
    </source>
</evidence>
<name>A0A4Q0YH52_9BACT</name>
<reference evidence="2 3" key="1">
    <citation type="submission" date="2017-10" db="EMBL/GenBank/DDBJ databases">
        <title>Genomics of the genus Arcobacter.</title>
        <authorList>
            <person name="Perez-Cataluna A."/>
            <person name="Figueras M.J."/>
        </authorList>
    </citation>
    <scope>NUCLEOTIDE SEQUENCE [LARGE SCALE GENOMIC DNA]</scope>
    <source>
        <strain evidence="2 3">CECT 8993</strain>
    </source>
</reference>
<dbReference type="AlphaFoldDB" id="A0A4Q0YH52"/>
<keyword evidence="1" id="KW-1133">Transmembrane helix</keyword>
<proteinExistence type="predicted"/>
<evidence type="ECO:0000256" key="1">
    <source>
        <dbReference type="SAM" id="Phobius"/>
    </source>
</evidence>
<feature type="transmembrane region" description="Helical" evidence="1">
    <location>
        <begin position="12"/>
        <end position="30"/>
    </location>
</feature>
<sequence length="276" mass="31808">MKQFILNNWNRVLLTIITVVALVLALSFTIDEDAKKLVDSSFKQAVIVFGSAKALNGVISLAQGTELDLPFVVVAIGQVLDPINDLVEQFSLVMLASMISLGIQKILLGFVTNDIYNITLLVFIVTFNIWLFKRFKKDEKIREIFFKATFVLLFLRFAIPMISYVNDISYNYFVKPQYNIEKLNENIIQVKDSVSSVTQETIKQKEQNSFINKVMEKFDSSYYEKKIEEYTNAANNSSEYIVDLIIVFVFQTILLPIVFLFVLYFFIKALFNIRKS</sequence>
<accession>A0A4Q0YH52</accession>
<dbReference type="RefSeq" id="WP_128979910.1">
    <property type="nucleotide sequence ID" value="NZ_PDKJ01000004.1"/>
</dbReference>